<feature type="transmembrane region" description="Helical" evidence="19">
    <location>
        <begin position="53"/>
        <end position="69"/>
    </location>
</feature>
<keyword evidence="11 18" id="KW-0812">Transmembrane</keyword>
<evidence type="ECO:0000256" key="8">
    <source>
        <dbReference type="ARBA" id="ARBA00022475"/>
    </source>
</evidence>
<evidence type="ECO:0000256" key="13">
    <source>
        <dbReference type="ARBA" id="ARBA00022989"/>
    </source>
</evidence>
<gene>
    <name evidence="20" type="ORF">CWD77_09700</name>
</gene>
<keyword evidence="13 19" id="KW-1133">Transmembrane helix</keyword>
<keyword evidence="14" id="KW-0443">Lipid metabolism</keyword>
<evidence type="ECO:0000256" key="19">
    <source>
        <dbReference type="SAM" id="Phobius"/>
    </source>
</evidence>
<dbReference type="GO" id="GO:0004605">
    <property type="term" value="F:phosphatidate cytidylyltransferase activity"/>
    <property type="evidence" value="ECO:0007669"/>
    <property type="project" value="UniProtKB-EC"/>
</dbReference>
<accession>A0A2N0VI05</accession>
<keyword evidence="9" id="KW-0444">Lipid biosynthesis</keyword>
<feature type="transmembrane region" description="Helical" evidence="19">
    <location>
        <begin position="175"/>
        <end position="193"/>
    </location>
</feature>
<keyword evidence="16" id="KW-0594">Phospholipid biosynthesis</keyword>
<evidence type="ECO:0000256" key="2">
    <source>
        <dbReference type="ARBA" id="ARBA00004651"/>
    </source>
</evidence>
<protein>
    <recommendedName>
        <fullName evidence="7 18">Phosphatidate cytidylyltransferase</fullName>
        <ecNumber evidence="6 18">2.7.7.41</ecNumber>
    </recommendedName>
</protein>
<evidence type="ECO:0000256" key="5">
    <source>
        <dbReference type="ARBA" id="ARBA00010185"/>
    </source>
</evidence>
<evidence type="ECO:0000256" key="10">
    <source>
        <dbReference type="ARBA" id="ARBA00022679"/>
    </source>
</evidence>
<keyword evidence="10 18" id="KW-0808">Transferase</keyword>
<evidence type="ECO:0000256" key="18">
    <source>
        <dbReference type="RuleBase" id="RU003938"/>
    </source>
</evidence>
<feature type="transmembrane region" description="Helical" evidence="19">
    <location>
        <begin position="199"/>
        <end position="217"/>
    </location>
</feature>
<reference evidence="20 21" key="1">
    <citation type="submission" date="2017-11" db="EMBL/GenBank/DDBJ databases">
        <title>Rhodohalobacter 15182 sp. nov., isolated from a salt lake.</title>
        <authorList>
            <person name="Han S."/>
        </authorList>
    </citation>
    <scope>NUCLEOTIDE SEQUENCE [LARGE SCALE GENOMIC DNA]</scope>
    <source>
        <strain evidence="20 21">15182</strain>
    </source>
</reference>
<keyword evidence="8" id="KW-1003">Cell membrane</keyword>
<dbReference type="GO" id="GO:0016024">
    <property type="term" value="P:CDP-diacylglycerol biosynthetic process"/>
    <property type="evidence" value="ECO:0007669"/>
    <property type="project" value="UniProtKB-UniPathway"/>
</dbReference>
<name>A0A2N0VI05_9BACT</name>
<keyword evidence="15 19" id="KW-0472">Membrane</keyword>
<evidence type="ECO:0000256" key="12">
    <source>
        <dbReference type="ARBA" id="ARBA00022695"/>
    </source>
</evidence>
<evidence type="ECO:0000256" key="7">
    <source>
        <dbReference type="ARBA" id="ARBA00019373"/>
    </source>
</evidence>
<dbReference type="InterPro" id="IPR000374">
    <property type="entry name" value="PC_trans"/>
</dbReference>
<dbReference type="PANTHER" id="PTHR46382:SF1">
    <property type="entry name" value="PHOSPHATIDATE CYTIDYLYLTRANSFERASE"/>
    <property type="match status" value="1"/>
</dbReference>
<dbReference type="Proteomes" id="UP000233398">
    <property type="component" value="Unassembled WGS sequence"/>
</dbReference>
<comment type="catalytic activity">
    <reaction evidence="1 18">
        <text>a 1,2-diacyl-sn-glycero-3-phosphate + CTP + H(+) = a CDP-1,2-diacyl-sn-glycerol + diphosphate</text>
        <dbReference type="Rhea" id="RHEA:16229"/>
        <dbReference type="ChEBI" id="CHEBI:15378"/>
        <dbReference type="ChEBI" id="CHEBI:33019"/>
        <dbReference type="ChEBI" id="CHEBI:37563"/>
        <dbReference type="ChEBI" id="CHEBI:58332"/>
        <dbReference type="ChEBI" id="CHEBI:58608"/>
        <dbReference type="EC" id="2.7.7.41"/>
    </reaction>
</comment>
<evidence type="ECO:0000256" key="14">
    <source>
        <dbReference type="ARBA" id="ARBA00023098"/>
    </source>
</evidence>
<evidence type="ECO:0000256" key="3">
    <source>
        <dbReference type="ARBA" id="ARBA00005119"/>
    </source>
</evidence>
<dbReference type="GO" id="GO:0005886">
    <property type="term" value="C:plasma membrane"/>
    <property type="evidence" value="ECO:0007669"/>
    <property type="project" value="UniProtKB-SubCell"/>
</dbReference>
<dbReference type="EMBL" id="PISP01000002">
    <property type="protein sequence ID" value="PKD43820.1"/>
    <property type="molecule type" value="Genomic_DNA"/>
</dbReference>
<evidence type="ECO:0000256" key="4">
    <source>
        <dbReference type="ARBA" id="ARBA00005189"/>
    </source>
</evidence>
<feature type="transmembrane region" description="Helical" evidence="19">
    <location>
        <begin position="102"/>
        <end position="122"/>
    </location>
</feature>
<evidence type="ECO:0000256" key="11">
    <source>
        <dbReference type="ARBA" id="ARBA00022692"/>
    </source>
</evidence>
<sequence>MSELAKRVLVGVPAAALFIWLLWLGGAAFQITILAILLLTVWEVHRMIQHTGYGDYFPISLIFVLLLWNPPFIPLWLNLSIFSAVTLITVAAVLSRKSDSSVRWLTTLFTGVYPTVGFIMLLNIREMGTTIEGFWLTMTLMLMIWGNDIFAYFGGKTFGKNKLAPKISPKKTWEGFGFGFLGAAAGFLIAYYSSASYPLALTALVPAVVIVSILGPLGDITASRIKRIAGVKDSSSILPGHGGFFDRFDSTILTAPFIFFYFYALL</sequence>
<comment type="pathway">
    <text evidence="4">Lipid metabolism.</text>
</comment>
<dbReference type="AlphaFoldDB" id="A0A2N0VI05"/>
<keyword evidence="17" id="KW-1208">Phospholipid metabolism</keyword>
<evidence type="ECO:0000256" key="9">
    <source>
        <dbReference type="ARBA" id="ARBA00022516"/>
    </source>
</evidence>
<keyword evidence="12 18" id="KW-0548">Nucleotidyltransferase</keyword>
<proteinExistence type="inferred from homology"/>
<feature type="transmembrane region" description="Helical" evidence="19">
    <location>
        <begin position="134"/>
        <end position="154"/>
    </location>
</feature>
<evidence type="ECO:0000256" key="6">
    <source>
        <dbReference type="ARBA" id="ARBA00012487"/>
    </source>
</evidence>
<feature type="transmembrane region" description="Helical" evidence="19">
    <location>
        <begin position="20"/>
        <end position="41"/>
    </location>
</feature>
<evidence type="ECO:0000313" key="20">
    <source>
        <dbReference type="EMBL" id="PKD43820.1"/>
    </source>
</evidence>
<comment type="caution">
    <text evidence="20">The sequence shown here is derived from an EMBL/GenBank/DDBJ whole genome shotgun (WGS) entry which is preliminary data.</text>
</comment>
<evidence type="ECO:0000256" key="1">
    <source>
        <dbReference type="ARBA" id="ARBA00001698"/>
    </source>
</evidence>
<comment type="similarity">
    <text evidence="5 18">Belongs to the CDS family.</text>
</comment>
<dbReference type="PANTHER" id="PTHR46382">
    <property type="entry name" value="PHOSPHATIDATE CYTIDYLYLTRANSFERASE"/>
    <property type="match status" value="1"/>
</dbReference>
<evidence type="ECO:0000256" key="17">
    <source>
        <dbReference type="ARBA" id="ARBA00023264"/>
    </source>
</evidence>
<comment type="pathway">
    <text evidence="3 18">Phospholipid metabolism; CDP-diacylglycerol biosynthesis; CDP-diacylglycerol from sn-glycerol 3-phosphate: step 3/3.</text>
</comment>
<evidence type="ECO:0000313" key="21">
    <source>
        <dbReference type="Proteomes" id="UP000233398"/>
    </source>
</evidence>
<evidence type="ECO:0000256" key="16">
    <source>
        <dbReference type="ARBA" id="ARBA00023209"/>
    </source>
</evidence>
<dbReference type="Pfam" id="PF01148">
    <property type="entry name" value="CTP_transf_1"/>
    <property type="match status" value="1"/>
</dbReference>
<dbReference type="UniPathway" id="UPA00557">
    <property type="reaction ID" value="UER00614"/>
</dbReference>
<feature type="transmembrane region" description="Helical" evidence="19">
    <location>
        <begin position="75"/>
        <end position="95"/>
    </location>
</feature>
<organism evidence="20 21">
    <name type="scientific">Rhodohalobacter barkolensis</name>
    <dbReference type="NCBI Taxonomy" id="2053187"/>
    <lineage>
        <taxon>Bacteria</taxon>
        <taxon>Pseudomonadati</taxon>
        <taxon>Balneolota</taxon>
        <taxon>Balneolia</taxon>
        <taxon>Balneolales</taxon>
        <taxon>Balneolaceae</taxon>
        <taxon>Rhodohalobacter</taxon>
    </lineage>
</organism>
<comment type="subcellular location">
    <subcellularLocation>
        <location evidence="2">Cell membrane</location>
        <topology evidence="2">Multi-pass membrane protein</topology>
    </subcellularLocation>
</comment>
<keyword evidence="21" id="KW-1185">Reference proteome</keyword>
<dbReference type="OrthoDB" id="9799199at2"/>
<dbReference type="EC" id="2.7.7.41" evidence="6 18"/>
<dbReference type="PROSITE" id="PS01315">
    <property type="entry name" value="CDS"/>
    <property type="match status" value="1"/>
</dbReference>
<dbReference type="RefSeq" id="WP_101073359.1">
    <property type="nucleotide sequence ID" value="NZ_PISP01000002.1"/>
</dbReference>
<evidence type="ECO:0000256" key="15">
    <source>
        <dbReference type="ARBA" id="ARBA00023136"/>
    </source>
</evidence>